<evidence type="ECO:0000256" key="2">
    <source>
        <dbReference type="ARBA" id="ARBA00012992"/>
    </source>
</evidence>
<dbReference type="Pfam" id="PF10415">
    <property type="entry name" value="FumaraseC_C"/>
    <property type="match status" value="1"/>
</dbReference>
<dbReference type="Gene3D" id="1.10.275.10">
    <property type="entry name" value="Fumarase/aspartase (N-terminal domain)"/>
    <property type="match status" value="1"/>
</dbReference>
<dbReference type="NCBIfam" id="NF008909">
    <property type="entry name" value="PRK12273.1"/>
    <property type="match status" value="1"/>
</dbReference>
<dbReference type="InterPro" id="IPR024083">
    <property type="entry name" value="Fumarase/histidase_N"/>
</dbReference>
<dbReference type="EMBL" id="LYPB01000049">
    <property type="protein sequence ID" value="OAS21122.1"/>
    <property type="molecule type" value="Genomic_DNA"/>
</dbReference>
<dbReference type="GO" id="GO:0006531">
    <property type="term" value="P:aspartate metabolic process"/>
    <property type="evidence" value="ECO:0007669"/>
    <property type="project" value="TreeGrafter"/>
</dbReference>
<dbReference type="STRING" id="1850517.A8708_29980"/>
<dbReference type="Pfam" id="PF00206">
    <property type="entry name" value="Lyase_1"/>
    <property type="match status" value="1"/>
</dbReference>
<comment type="catalytic activity">
    <reaction evidence="1">
        <text>L-aspartate = fumarate + NH4(+)</text>
        <dbReference type="Rhea" id="RHEA:16601"/>
        <dbReference type="ChEBI" id="CHEBI:28938"/>
        <dbReference type="ChEBI" id="CHEBI:29806"/>
        <dbReference type="ChEBI" id="CHEBI:29991"/>
        <dbReference type="EC" id="4.3.1.1"/>
    </reaction>
</comment>
<accession>A0A198AIQ8</accession>
<dbReference type="InterPro" id="IPR020557">
    <property type="entry name" value="Fumarate_lyase_CS"/>
</dbReference>
<keyword evidence="7" id="KW-1185">Reference proteome</keyword>
<dbReference type="GO" id="GO:0005829">
    <property type="term" value="C:cytosol"/>
    <property type="evidence" value="ECO:0007669"/>
    <property type="project" value="TreeGrafter"/>
</dbReference>
<dbReference type="GO" id="GO:0006099">
    <property type="term" value="P:tricarboxylic acid cycle"/>
    <property type="evidence" value="ECO:0007669"/>
    <property type="project" value="InterPro"/>
</dbReference>
<feature type="domain" description="Fumarate lyase N-terminal" evidence="4">
    <location>
        <begin position="22"/>
        <end position="351"/>
    </location>
</feature>
<dbReference type="EC" id="4.3.1.1" evidence="2"/>
<evidence type="ECO:0000256" key="3">
    <source>
        <dbReference type="ARBA" id="ARBA00023239"/>
    </source>
</evidence>
<dbReference type="Gene3D" id="1.20.200.10">
    <property type="entry name" value="Fumarase/aspartase (Central domain)"/>
    <property type="match status" value="1"/>
</dbReference>
<dbReference type="InterPro" id="IPR051546">
    <property type="entry name" value="Aspartate_Ammonia-Lyase"/>
</dbReference>
<evidence type="ECO:0000256" key="1">
    <source>
        <dbReference type="ARBA" id="ARBA00001494"/>
    </source>
</evidence>
<evidence type="ECO:0000313" key="7">
    <source>
        <dbReference type="Proteomes" id="UP000078454"/>
    </source>
</evidence>
<dbReference type="FunFam" id="1.20.200.10:FF:000001">
    <property type="entry name" value="Fumarate hydratase, mitochondrial"/>
    <property type="match status" value="1"/>
</dbReference>
<protein>
    <recommendedName>
        <fullName evidence="2">aspartate ammonia-lyase</fullName>
        <ecNumber evidence="2">4.3.1.1</ecNumber>
    </recommendedName>
</protein>
<dbReference type="Proteomes" id="UP000078454">
    <property type="component" value="Unassembled WGS sequence"/>
</dbReference>
<dbReference type="InterPro" id="IPR022761">
    <property type="entry name" value="Fumarate_lyase_N"/>
</dbReference>
<evidence type="ECO:0000259" key="5">
    <source>
        <dbReference type="Pfam" id="PF10415"/>
    </source>
</evidence>
<proteinExistence type="predicted"/>
<name>A0A198AIQ8_9BACL</name>
<keyword evidence="3 6" id="KW-0456">Lyase</keyword>
<dbReference type="AlphaFoldDB" id="A0A198AIQ8"/>
<organism evidence="6 7">
    <name type="scientific">Paenibacillus oryzisoli</name>
    <dbReference type="NCBI Taxonomy" id="1850517"/>
    <lineage>
        <taxon>Bacteria</taxon>
        <taxon>Bacillati</taxon>
        <taxon>Bacillota</taxon>
        <taxon>Bacilli</taxon>
        <taxon>Bacillales</taxon>
        <taxon>Paenibacillaceae</taxon>
        <taxon>Paenibacillus</taxon>
    </lineage>
</organism>
<dbReference type="PROSITE" id="PS00163">
    <property type="entry name" value="FUMARATE_LYASES"/>
    <property type="match status" value="1"/>
</dbReference>
<dbReference type="SUPFAM" id="SSF48557">
    <property type="entry name" value="L-aspartase-like"/>
    <property type="match status" value="1"/>
</dbReference>
<dbReference type="FunFam" id="1.10.40.30:FF:000002">
    <property type="entry name" value="Fumarate hydratase class II"/>
    <property type="match status" value="1"/>
</dbReference>
<evidence type="ECO:0000313" key="6">
    <source>
        <dbReference type="EMBL" id="OAS21122.1"/>
    </source>
</evidence>
<feature type="domain" description="Fumarase C C-terminal" evidence="5">
    <location>
        <begin position="417"/>
        <end position="469"/>
    </location>
</feature>
<reference evidence="6 7" key="1">
    <citation type="submission" date="2016-05" db="EMBL/GenBank/DDBJ databases">
        <title>Paenibacillus sp. 1ZS3-15 nov., isolated from the rhizosphere soil.</title>
        <authorList>
            <person name="Zhang X.X."/>
            <person name="Zhang J."/>
        </authorList>
    </citation>
    <scope>NUCLEOTIDE SEQUENCE [LARGE SCALE GENOMIC DNA]</scope>
    <source>
        <strain evidence="6 7">1ZS3-15</strain>
    </source>
</reference>
<comment type="caution">
    <text evidence="6">The sequence shown here is derived from an EMBL/GenBank/DDBJ whole genome shotgun (WGS) entry which is preliminary data.</text>
</comment>
<dbReference type="PANTHER" id="PTHR42696">
    <property type="entry name" value="ASPARTATE AMMONIA-LYASE"/>
    <property type="match status" value="1"/>
</dbReference>
<dbReference type="GO" id="GO:0008797">
    <property type="term" value="F:aspartate ammonia-lyase activity"/>
    <property type="evidence" value="ECO:0007669"/>
    <property type="project" value="UniProtKB-EC"/>
</dbReference>
<dbReference type="InterPro" id="IPR000362">
    <property type="entry name" value="Fumarate_lyase_fam"/>
</dbReference>
<dbReference type="PANTHER" id="PTHR42696:SF2">
    <property type="entry name" value="ASPARTATE AMMONIA-LYASE"/>
    <property type="match status" value="1"/>
</dbReference>
<gene>
    <name evidence="6" type="ORF">A8708_29980</name>
</gene>
<dbReference type="InterPro" id="IPR018951">
    <property type="entry name" value="Fumarase_C_C"/>
</dbReference>
<dbReference type="InterPro" id="IPR008948">
    <property type="entry name" value="L-Aspartase-like"/>
</dbReference>
<sequence length="483" mass="52970">MKNEVKKDGSRMTYRIEKDFLGEKQVPSHAYYGIQTMRAIENFPITGVTIHVELITALAEVKRAAAQANMDTHMLPKKIGEALVQAAEEVSKGSLVEEFIVDSIQGGAGTSINMNMNEVLANRSLEILGEAKGSYFHCNPNNHVNMSQSTNDVIPTAIKIAAYRLSEQLIEALTSLQSAFARKEIEFDDVIKMGRTHLQDAVPIRMGQEFGAYARVLMRDINRIKQAMRGLLIVNMGATAVGTGLNAKPEYVERVMFHLKTAVGIPVEISEHLVDGTQNMDAYTELSASLKVCAVNLSKICNDIRMMASGPRAGLGELKLPPRQPGSSIMPGKVNPVMPEVVNQVAFQVIGNDHTICLACEAGQFELNVMGPVLAFNLLQSLKILRNAASVFERFAIEGLEADRERCKNYVEQSFGIVTALNPHLGYEVAAQLVKEAVRTGLTLKELILERGLLTTEEIEEILNPIQMTTPGIAGDRLLRPAD</sequence>
<dbReference type="CDD" id="cd01357">
    <property type="entry name" value="Aspartase"/>
    <property type="match status" value="1"/>
</dbReference>
<evidence type="ECO:0000259" key="4">
    <source>
        <dbReference type="Pfam" id="PF00206"/>
    </source>
</evidence>
<dbReference type="Gene3D" id="1.10.40.30">
    <property type="entry name" value="Fumarase/aspartase (C-terminal domain)"/>
    <property type="match status" value="1"/>
</dbReference>
<dbReference type="PRINTS" id="PR00145">
    <property type="entry name" value="ARGSUCLYASE"/>
</dbReference>
<dbReference type="FunFam" id="1.10.275.10:FF:000001">
    <property type="entry name" value="Fumarate hydratase, mitochondrial"/>
    <property type="match status" value="1"/>
</dbReference>
<dbReference type="PRINTS" id="PR00149">
    <property type="entry name" value="FUMRATELYASE"/>
</dbReference>